<comment type="caution">
    <text evidence="1">The sequence shown here is derived from an EMBL/GenBank/DDBJ whole genome shotgun (WGS) entry which is preliminary data.</text>
</comment>
<reference evidence="1 2" key="1">
    <citation type="journal article" date="2019" name="Genome Biol. Evol.">
        <title>Insights into the evolution of the New World diploid cottons (Gossypium, subgenus Houzingenia) based on genome sequencing.</title>
        <authorList>
            <person name="Grover C.E."/>
            <person name="Arick M.A. 2nd"/>
            <person name="Thrash A."/>
            <person name="Conover J.L."/>
            <person name="Sanders W.S."/>
            <person name="Peterson D.G."/>
            <person name="Frelichowski J.E."/>
            <person name="Scheffler J.A."/>
            <person name="Scheffler B.E."/>
            <person name="Wendel J.F."/>
        </authorList>
    </citation>
    <scope>NUCLEOTIDE SEQUENCE [LARGE SCALE GENOMIC DNA]</scope>
    <source>
        <strain evidence="1">1</strain>
        <tissue evidence="1">Leaf</tissue>
    </source>
</reference>
<feature type="non-terminal residue" evidence="1">
    <location>
        <position position="1"/>
    </location>
</feature>
<name>A0A7J9L3Z1_GOSSC</name>
<evidence type="ECO:0000313" key="2">
    <source>
        <dbReference type="Proteomes" id="UP000593576"/>
    </source>
</evidence>
<proteinExistence type="predicted"/>
<evidence type="ECO:0000313" key="1">
    <source>
        <dbReference type="EMBL" id="MBA0853413.1"/>
    </source>
</evidence>
<feature type="non-terminal residue" evidence="1">
    <location>
        <position position="91"/>
    </location>
</feature>
<dbReference type="OrthoDB" id="1727522at2759"/>
<gene>
    <name evidence="1" type="ORF">Goshw_017178</name>
</gene>
<keyword evidence="2" id="KW-1185">Reference proteome</keyword>
<dbReference type="Proteomes" id="UP000593576">
    <property type="component" value="Unassembled WGS sequence"/>
</dbReference>
<dbReference type="EMBL" id="JABFAF010000004">
    <property type="protein sequence ID" value="MBA0853413.1"/>
    <property type="molecule type" value="Genomic_DNA"/>
</dbReference>
<organism evidence="1 2">
    <name type="scientific">Gossypium schwendimanii</name>
    <name type="common">Cotton</name>
    <dbReference type="NCBI Taxonomy" id="34291"/>
    <lineage>
        <taxon>Eukaryota</taxon>
        <taxon>Viridiplantae</taxon>
        <taxon>Streptophyta</taxon>
        <taxon>Embryophyta</taxon>
        <taxon>Tracheophyta</taxon>
        <taxon>Spermatophyta</taxon>
        <taxon>Magnoliopsida</taxon>
        <taxon>eudicotyledons</taxon>
        <taxon>Gunneridae</taxon>
        <taxon>Pentapetalae</taxon>
        <taxon>rosids</taxon>
        <taxon>malvids</taxon>
        <taxon>Malvales</taxon>
        <taxon>Malvaceae</taxon>
        <taxon>Malvoideae</taxon>
        <taxon>Gossypium</taxon>
    </lineage>
</organism>
<accession>A0A7J9L3Z1</accession>
<dbReference type="AlphaFoldDB" id="A0A7J9L3Z1"/>
<sequence>IFNRLLKSFVFKFHFICCAVVRGLRPANGILLRLWTLQHLLMQLSRSIWIMLVIWLVGLTLRVIQELVAKNLESSDLNFSRYGDTFFEVSF</sequence>
<protein>
    <submittedName>
        <fullName evidence="1">Uncharacterized protein</fullName>
    </submittedName>
</protein>